<name>A0A9X1VAZ0_9BACL</name>
<organism evidence="1 2">
    <name type="scientific">Sulfoacidibacillus ferrooxidans</name>
    <dbReference type="NCBI Taxonomy" id="2005001"/>
    <lineage>
        <taxon>Bacteria</taxon>
        <taxon>Bacillati</taxon>
        <taxon>Bacillota</taxon>
        <taxon>Bacilli</taxon>
        <taxon>Bacillales</taxon>
        <taxon>Alicyclobacillaceae</taxon>
        <taxon>Sulfoacidibacillus</taxon>
    </lineage>
</organism>
<gene>
    <name evidence="1" type="ORF">MM817_03248</name>
</gene>
<dbReference type="EMBL" id="JALBUF010000041">
    <property type="protein sequence ID" value="MCI0184951.1"/>
    <property type="molecule type" value="Genomic_DNA"/>
</dbReference>
<evidence type="ECO:0000313" key="2">
    <source>
        <dbReference type="Proteomes" id="UP001139263"/>
    </source>
</evidence>
<proteinExistence type="predicted"/>
<dbReference type="AlphaFoldDB" id="A0A9X1VAZ0"/>
<dbReference type="RefSeq" id="WP_272880045.1">
    <property type="nucleotide sequence ID" value="NZ_JALBUF010000041.1"/>
</dbReference>
<dbReference type="Proteomes" id="UP001139263">
    <property type="component" value="Unassembled WGS sequence"/>
</dbReference>
<protein>
    <submittedName>
        <fullName evidence="1">Uncharacterized protein</fullName>
    </submittedName>
</protein>
<accession>A0A9X1VAZ0</accession>
<evidence type="ECO:0000313" key="1">
    <source>
        <dbReference type="EMBL" id="MCI0184951.1"/>
    </source>
</evidence>
<comment type="caution">
    <text evidence="1">The sequence shown here is derived from an EMBL/GenBank/DDBJ whole genome shotgun (WGS) entry which is preliminary data.</text>
</comment>
<reference evidence="1" key="1">
    <citation type="submission" date="2022-03" db="EMBL/GenBank/DDBJ databases">
        <title>Draft Genome Sequence of Firmicute Strain S0AB, a Heterotrophic Iron/Sulfur-Oxidizing Extreme Acidophile.</title>
        <authorList>
            <person name="Vergara E."/>
            <person name="Pakostova E."/>
            <person name="Johnson D.B."/>
            <person name="Holmes D.S."/>
        </authorList>
    </citation>
    <scope>NUCLEOTIDE SEQUENCE</scope>
    <source>
        <strain evidence="1">S0AB</strain>
    </source>
</reference>
<sequence>MLSDTIKIRLAERFSAPLLEFHKRRIIFWQDEDGEFSEQVWY</sequence>
<keyword evidence="2" id="KW-1185">Reference proteome</keyword>